<dbReference type="RefSeq" id="WP_005683565.1">
    <property type="nucleotide sequence ID" value="NZ_ADNC01000020.1"/>
</dbReference>
<feature type="region of interest" description="Disordered" evidence="2">
    <location>
        <begin position="43"/>
        <end position="89"/>
    </location>
</feature>
<comment type="caution">
    <text evidence="3">The sequence shown here is derived from an EMBL/GenBank/DDBJ whole genome shotgun (WGS) entry which is preliminary data.</text>
</comment>
<feature type="compositionally biased region" description="Polar residues" evidence="2">
    <location>
        <begin position="74"/>
        <end position="89"/>
    </location>
</feature>
<feature type="compositionally biased region" description="Low complexity" evidence="2">
    <location>
        <begin position="43"/>
        <end position="60"/>
    </location>
</feature>
<sequence>MKINKKYLIIGLSIASAVAIVTTISAISINRSKNNKKTVSLNSINNNENVNKTNETINSENENETSEYLENEKNSMSNPEANNKQNNDEGNIWNNFLGKNWKNEISDPDINTSINNYNASLSRSITSHNIKKQLKKTNLLLKNHITNNLSISQNSKTDLDIVQKELNKLILKEDELKRSNLDIKNFDITLLKNLSDLRIEFNNDVELIERLLKNYNPTLAEQEYDLFIKNKIVIYKKSYTQVGLVIDKLEKLGKIHTSFKLVIDYWNQDLKELQKNLNLYTELLVNYEEKVLATNLKEHLNNVLNHLKTNIILVEMLVKTNKVNLEKMIHSENLLHYDIEQKAIDKDILLLKKNLEINNNLKLFQELDNNREMLIMISKEFKNENELKEHLKKFTKYLSNKFFIEKEIVLNKLKLGTGLKIIEEAESQKIKTKLISLEKLVINSKNLENTTLIDIENKIIEIDQLHYEIVLNVNNLLGKINYNSNKITDLYKNWIKVKTDMTTMISTEGKKERDAYNNSSLHTNIESKLNKSNAEYNKNEEDIQNYWSSYYEDNRQESLDLIQDLEQENEQLTEFIKNLNIEKKLVTDKVNNANSIYKEFLNLYAQKEIELVKIESEYKTFRDIVDYNGLIFEQMNNVGRNEFVKLNNEFKNSLNEDIKIKLERINKEIKVIFKATSSSDAIDEFITKQTKFYAEVKKYHTEKLNFELEKKKYLENKKSNEISYENLLKEYEKQSRIIQSFKNAIKEFREYLQEVEKEAMNTNNIYQYNVSTGYINFRNIDIRDYVSKSYKTISNIKKMFETIFGIFA</sequence>
<evidence type="ECO:0000313" key="4">
    <source>
        <dbReference type="Proteomes" id="UP000004757"/>
    </source>
</evidence>
<protein>
    <submittedName>
        <fullName evidence="3">Uncharacterized protein</fullName>
    </submittedName>
</protein>
<dbReference type="eggNOG" id="ENOG5031ZI4">
    <property type="taxonomic scope" value="Bacteria"/>
</dbReference>
<gene>
    <name evidence="3" type="ORF">MALL_0031</name>
</gene>
<dbReference type="STRING" id="747682.MALL_0031"/>
<feature type="coiled-coil region" evidence="1">
    <location>
        <begin position="263"/>
        <end position="290"/>
    </location>
</feature>
<name>D4XW10_9BACT</name>
<evidence type="ECO:0000256" key="1">
    <source>
        <dbReference type="SAM" id="Coils"/>
    </source>
</evidence>
<evidence type="ECO:0000313" key="3">
    <source>
        <dbReference type="EMBL" id="EFF41461.1"/>
    </source>
</evidence>
<feature type="coiled-coil region" evidence="1">
    <location>
        <begin position="714"/>
        <end position="765"/>
    </location>
</feature>
<dbReference type="EMBL" id="ADNC01000020">
    <property type="protein sequence ID" value="EFF41461.1"/>
    <property type="molecule type" value="Genomic_DNA"/>
</dbReference>
<accession>D4XW10</accession>
<organism evidence="3 4">
    <name type="scientific">Mycoplasmopsis alligatoris A21JP2</name>
    <dbReference type="NCBI Taxonomy" id="747682"/>
    <lineage>
        <taxon>Bacteria</taxon>
        <taxon>Bacillati</taxon>
        <taxon>Mycoplasmatota</taxon>
        <taxon>Mycoplasmoidales</taxon>
        <taxon>Metamycoplasmataceae</taxon>
        <taxon>Mycoplasmopsis</taxon>
    </lineage>
</organism>
<evidence type="ECO:0000256" key="2">
    <source>
        <dbReference type="SAM" id="MobiDB-lite"/>
    </source>
</evidence>
<keyword evidence="4" id="KW-1185">Reference proteome</keyword>
<dbReference type="Proteomes" id="UP000004757">
    <property type="component" value="Unassembled WGS sequence"/>
</dbReference>
<dbReference type="AlphaFoldDB" id="D4XW10"/>
<proteinExistence type="predicted"/>
<feature type="coiled-coil region" evidence="1">
    <location>
        <begin position="551"/>
        <end position="617"/>
    </location>
</feature>
<keyword evidence="1" id="KW-0175">Coiled coil</keyword>
<reference evidence="3 4" key="1">
    <citation type="submission" date="2010-03" db="EMBL/GenBank/DDBJ databases">
        <authorList>
            <person name="Glass J.I."/>
            <person name="Benders G.A."/>
            <person name="Durkin A.S."/>
            <person name="Farmerie W.G."/>
            <person name="Hlavinka K."/>
            <person name="Hostetler J."/>
            <person name="Jackson J."/>
            <person name="May M.A."/>
            <person name="Miller R.H."/>
            <person name="Paralanov V."/>
            <person name="Radune D."/>
            <person name="Szczypinski B."/>
            <person name="Brown D.R."/>
        </authorList>
    </citation>
    <scope>NUCLEOTIDE SEQUENCE [LARGE SCALE GENOMIC DNA]</scope>
    <source>
        <strain evidence="3 4">A21JP2</strain>
    </source>
</reference>